<protein>
    <recommendedName>
        <fullName evidence="3">SpoIID/LytB domain protein</fullName>
    </recommendedName>
</protein>
<dbReference type="OrthoDB" id="5559181at2"/>
<dbReference type="AlphaFoldDB" id="A0A177MBS3"/>
<evidence type="ECO:0008006" key="3">
    <source>
        <dbReference type="Google" id="ProtNLM"/>
    </source>
</evidence>
<dbReference type="Proteomes" id="UP000078090">
    <property type="component" value="Unassembled WGS sequence"/>
</dbReference>
<gene>
    <name evidence="1" type="ORF">A1332_02550</name>
</gene>
<comment type="caution">
    <text evidence="1">The sequence shown here is derived from an EMBL/GenBank/DDBJ whole genome shotgun (WGS) entry which is preliminary data.</text>
</comment>
<accession>A0A177MBS3</accession>
<organism evidence="1 2">
    <name type="scientific">Methylomonas methanica</name>
    <dbReference type="NCBI Taxonomy" id="421"/>
    <lineage>
        <taxon>Bacteria</taxon>
        <taxon>Pseudomonadati</taxon>
        <taxon>Pseudomonadota</taxon>
        <taxon>Gammaproteobacteria</taxon>
        <taxon>Methylococcales</taxon>
        <taxon>Methylococcaceae</taxon>
        <taxon>Methylomonas</taxon>
    </lineage>
</organism>
<evidence type="ECO:0000313" key="1">
    <source>
        <dbReference type="EMBL" id="OAI02795.1"/>
    </source>
</evidence>
<evidence type="ECO:0000313" key="2">
    <source>
        <dbReference type="Proteomes" id="UP000078090"/>
    </source>
</evidence>
<sequence length="703" mass="76992">MNASLKRFIRRRYLFDVSAAILFFGALTQQAELRQTATVAVSELAAQGYRVPIEDDPVRVFPALTSGTFSGSHAGGWRPGSIYLRQRPQGGLSEAVYLRHELFHEACHRSCGGRLPVWAEEAGAMYFSGELAGLTPGDWPSSLELQRIKNRVRQDAELDGNDRAVLARLVVNTGWPSEPCAVSAKLNEMLGVAFDGAGDSSFLLMSLLSGRILASGGDQSSRLPPGSLLKIPYAAALAQADPDSLGAELSASDTEKLLQRREQFQFERYRLLLSPIKEQKLPAQATPSDPQTWRSYLGERNADGDFALQANLPELALAMRAALLSKPDYFRGLSQNGILPNSTLAGQSEPDKNLLRQLQILAKTGTVSTADGRPLAGHLLLAWPAAHPVFLAIFRQRGVSGAAILSKAAALLRTWQREYPSRFAAVSVSLLTSTSHGSWEAEADCPLVTDHYQRFTVCGQFRIVSTARASRSERIVKGVLRQTDEHGPTVLETDVDSYVDGVLAAEAQNLVGSAREAMRAVIAWNGVHGSHRHNESSSLCDTTHCMVYLGELPEDKPRRSSHIDMALMQLLDKLAAESGLNWLPFANGGDQHWQRQLSSEALRRVFAENQILDIRRERRKDGELFIRLFYPTSEELLSCEIFRNTLKLPSCPDSITAAESQTWQFVGIGAGHGLGLSIGRAQALAEAGRNAEQILRDAYGKGR</sequence>
<proteinExistence type="predicted"/>
<name>A0A177MBS3_METMH</name>
<reference evidence="1 2" key="1">
    <citation type="submission" date="2016-03" db="EMBL/GenBank/DDBJ databases">
        <authorList>
            <person name="Ploux O."/>
        </authorList>
    </citation>
    <scope>NUCLEOTIDE SEQUENCE [LARGE SCALE GENOMIC DNA]</scope>
    <source>
        <strain evidence="1 2">R-45363</strain>
    </source>
</reference>
<dbReference type="EMBL" id="LUUG01000082">
    <property type="protein sequence ID" value="OAI02795.1"/>
    <property type="molecule type" value="Genomic_DNA"/>
</dbReference>